<name>A0A2W7QSN2_9RHOB</name>
<proteinExistence type="predicted"/>
<feature type="chain" id="PRO_5015852015" evidence="5">
    <location>
        <begin position="23"/>
        <end position="134"/>
    </location>
</feature>
<keyword evidence="2 4" id="KW-0479">Metal-binding</keyword>
<dbReference type="InterPro" id="IPR036909">
    <property type="entry name" value="Cyt_c-like_dom_sf"/>
</dbReference>
<keyword evidence="3 4" id="KW-0408">Iron</keyword>
<accession>A0A2W7QSN2</accession>
<evidence type="ECO:0000256" key="2">
    <source>
        <dbReference type="ARBA" id="ARBA00022723"/>
    </source>
</evidence>
<evidence type="ECO:0000256" key="1">
    <source>
        <dbReference type="ARBA" id="ARBA00022617"/>
    </source>
</evidence>
<dbReference type="EMBL" id="QKZQ01000003">
    <property type="protein sequence ID" value="PZX46727.1"/>
    <property type="molecule type" value="Genomic_DNA"/>
</dbReference>
<dbReference type="RefSeq" id="WP_071470706.1">
    <property type="nucleotide sequence ID" value="NZ_MEHT01000045.1"/>
</dbReference>
<evidence type="ECO:0000313" key="8">
    <source>
        <dbReference type="Proteomes" id="UP000249364"/>
    </source>
</evidence>
<dbReference type="GO" id="GO:0046872">
    <property type="term" value="F:metal ion binding"/>
    <property type="evidence" value="ECO:0007669"/>
    <property type="project" value="UniProtKB-KW"/>
</dbReference>
<dbReference type="PROSITE" id="PS51007">
    <property type="entry name" value="CYTC"/>
    <property type="match status" value="1"/>
</dbReference>
<organism evidence="7 8">
    <name type="scientific">Roseinatronobacter thiooxidans</name>
    <dbReference type="NCBI Taxonomy" id="121821"/>
    <lineage>
        <taxon>Bacteria</taxon>
        <taxon>Pseudomonadati</taxon>
        <taxon>Pseudomonadota</taxon>
        <taxon>Alphaproteobacteria</taxon>
        <taxon>Rhodobacterales</taxon>
        <taxon>Paracoccaceae</taxon>
        <taxon>Roseinatronobacter</taxon>
    </lineage>
</organism>
<evidence type="ECO:0000256" key="4">
    <source>
        <dbReference type="PROSITE-ProRule" id="PRU00433"/>
    </source>
</evidence>
<protein>
    <submittedName>
        <fullName evidence="7">Cytochrome c</fullName>
    </submittedName>
</protein>
<dbReference type="Gene3D" id="1.10.760.10">
    <property type="entry name" value="Cytochrome c-like domain"/>
    <property type="match status" value="1"/>
</dbReference>
<evidence type="ECO:0000256" key="3">
    <source>
        <dbReference type="ARBA" id="ARBA00023004"/>
    </source>
</evidence>
<gene>
    <name evidence="7" type="ORF">LY56_00934</name>
</gene>
<dbReference type="STRING" id="121821.GCA_001870675_02917"/>
<dbReference type="GO" id="GO:0020037">
    <property type="term" value="F:heme binding"/>
    <property type="evidence" value="ECO:0007669"/>
    <property type="project" value="InterPro"/>
</dbReference>
<dbReference type="SUPFAM" id="SSF46626">
    <property type="entry name" value="Cytochrome c"/>
    <property type="match status" value="1"/>
</dbReference>
<comment type="caution">
    <text evidence="7">The sequence shown here is derived from an EMBL/GenBank/DDBJ whole genome shotgun (WGS) entry which is preliminary data.</text>
</comment>
<dbReference type="InterPro" id="IPR009056">
    <property type="entry name" value="Cyt_c-like_dom"/>
</dbReference>
<feature type="signal peptide" evidence="5">
    <location>
        <begin position="1"/>
        <end position="22"/>
    </location>
</feature>
<keyword evidence="1 4" id="KW-0349">Heme</keyword>
<dbReference type="OrthoDB" id="9805828at2"/>
<keyword evidence="8" id="KW-1185">Reference proteome</keyword>
<evidence type="ECO:0000259" key="6">
    <source>
        <dbReference type="PROSITE" id="PS51007"/>
    </source>
</evidence>
<evidence type="ECO:0000256" key="5">
    <source>
        <dbReference type="SAM" id="SignalP"/>
    </source>
</evidence>
<sequence length="134" mass="14369">MNTSSFLLACAFSLGFASSVAANDALWRDCRTCHAVVAPDGTELARGGRSGPNLYGIANRPLAGDSAYRFYSNDLRAAGAAGKRWTEDDFVAYLANPDQFLQSATGNPQAESGMHVQLRSNARDLFAYLRGLSN</sequence>
<dbReference type="GO" id="GO:0009055">
    <property type="term" value="F:electron transfer activity"/>
    <property type="evidence" value="ECO:0007669"/>
    <property type="project" value="InterPro"/>
</dbReference>
<reference evidence="7 8" key="1">
    <citation type="submission" date="2018-06" db="EMBL/GenBank/DDBJ databases">
        <title>Genomic Encyclopedia of Archaeal and Bacterial Type Strains, Phase II (KMG-II): from individual species to whole genera.</title>
        <authorList>
            <person name="Goeker M."/>
        </authorList>
    </citation>
    <scope>NUCLEOTIDE SEQUENCE [LARGE SCALE GENOMIC DNA]</scope>
    <source>
        <strain evidence="7 8">DSM 13087</strain>
    </source>
</reference>
<evidence type="ECO:0000313" key="7">
    <source>
        <dbReference type="EMBL" id="PZX46727.1"/>
    </source>
</evidence>
<dbReference type="Proteomes" id="UP000249364">
    <property type="component" value="Unassembled WGS sequence"/>
</dbReference>
<keyword evidence="5" id="KW-0732">Signal</keyword>
<feature type="domain" description="Cytochrome c" evidence="6">
    <location>
        <begin position="18"/>
        <end position="133"/>
    </location>
</feature>
<dbReference type="AlphaFoldDB" id="A0A2W7QSN2"/>